<proteinExistence type="predicted"/>
<organism evidence="1 2">
    <name type="scientific">Microcystis aeruginosa G11-04</name>
    <dbReference type="NCBI Taxonomy" id="2685956"/>
    <lineage>
        <taxon>Bacteria</taxon>
        <taxon>Bacillati</taxon>
        <taxon>Cyanobacteriota</taxon>
        <taxon>Cyanophyceae</taxon>
        <taxon>Oscillatoriophycideae</taxon>
        <taxon>Chroococcales</taxon>
        <taxon>Microcystaceae</taxon>
        <taxon>Microcystis</taxon>
    </lineage>
</organism>
<dbReference type="AlphaFoldDB" id="A0A966FXK1"/>
<evidence type="ECO:0000313" key="1">
    <source>
        <dbReference type="EMBL" id="NCS55980.1"/>
    </source>
</evidence>
<reference evidence="1" key="1">
    <citation type="journal article" date="2019" name="Mol. Ecol.">
        <title>Genome evolution and host-microbiome shifts correspond with intraspecific niche divergence within harmful algal bloom-forming Microcystis aeruginosa.</title>
        <authorList>
            <person name="Jackrel S.L."/>
            <person name="White J.D."/>
            <person name="Evans J.T."/>
            <person name="Buffin K."/>
            <person name="Hayden K."/>
            <person name="Sarnelle O."/>
            <person name="Denef V.J."/>
        </authorList>
    </citation>
    <scope>NUCLEOTIDE SEQUENCE</scope>
    <source>
        <strain evidence="1">G11-04</strain>
    </source>
</reference>
<gene>
    <name evidence="1" type="ORF">GPJ16_03055</name>
</gene>
<dbReference type="Proteomes" id="UP000799330">
    <property type="component" value="Unassembled WGS sequence"/>
</dbReference>
<sequence>MPVSDSYHDSLIESLKDPHYAAVYLDTHLEEDEYGFEPELLKLALSHVLEALGSQFLTPEQMIIQIKQLEELMKKPGREAIHHLELWLKSLGLKLTVTVATERREIDHQNDVVNPVEITV</sequence>
<evidence type="ECO:0000313" key="2">
    <source>
        <dbReference type="Proteomes" id="UP000799330"/>
    </source>
</evidence>
<comment type="caution">
    <text evidence="1">The sequence shown here is derived from an EMBL/GenBank/DDBJ whole genome shotgun (WGS) entry which is preliminary data.</text>
</comment>
<dbReference type="EMBL" id="JAADAI010000023">
    <property type="protein sequence ID" value="NCS55980.1"/>
    <property type="molecule type" value="Genomic_DNA"/>
</dbReference>
<accession>A0A966FXK1</accession>
<protein>
    <submittedName>
        <fullName evidence="1">Uncharacterized protein</fullName>
    </submittedName>
</protein>
<name>A0A966FXK1_MICAE</name>